<comment type="caution">
    <text evidence="1">The sequence shown here is derived from an EMBL/GenBank/DDBJ whole genome shotgun (WGS) entry which is preliminary data.</text>
</comment>
<evidence type="ECO:0000313" key="1">
    <source>
        <dbReference type="EMBL" id="CAG8477858.1"/>
    </source>
</evidence>
<accession>A0ACA9KJI2</accession>
<sequence length="140" mass="16386">MSNNESDNDDTYKFSEEPISFELPQEFTSFNSNYEVSNNVSVSSSNQQYAKSSWVWKHFKQSKDRMYDVYKVKVMNLSDKEVECGHKFIHDGNTENMSSYLQTIEWLDATLPLSDNSDDRANSRKLKKLLLLPHKWDLLS</sequence>
<gene>
    <name evidence="1" type="ORF">DHETER_LOCUS2001</name>
</gene>
<reference evidence="1" key="1">
    <citation type="submission" date="2021-06" db="EMBL/GenBank/DDBJ databases">
        <authorList>
            <person name="Kallberg Y."/>
            <person name="Tangrot J."/>
            <person name="Rosling A."/>
        </authorList>
    </citation>
    <scope>NUCLEOTIDE SEQUENCE</scope>
    <source>
        <strain evidence="1">IL203A</strain>
    </source>
</reference>
<dbReference type="Proteomes" id="UP000789702">
    <property type="component" value="Unassembled WGS sequence"/>
</dbReference>
<evidence type="ECO:0000313" key="2">
    <source>
        <dbReference type="Proteomes" id="UP000789702"/>
    </source>
</evidence>
<proteinExistence type="predicted"/>
<protein>
    <submittedName>
        <fullName evidence="1">12969_t:CDS:1</fullName>
    </submittedName>
</protein>
<keyword evidence="2" id="KW-1185">Reference proteome</keyword>
<dbReference type="EMBL" id="CAJVPU010001331">
    <property type="protein sequence ID" value="CAG8477858.1"/>
    <property type="molecule type" value="Genomic_DNA"/>
</dbReference>
<name>A0ACA9KJI2_9GLOM</name>
<organism evidence="1 2">
    <name type="scientific">Dentiscutata heterogama</name>
    <dbReference type="NCBI Taxonomy" id="1316150"/>
    <lineage>
        <taxon>Eukaryota</taxon>
        <taxon>Fungi</taxon>
        <taxon>Fungi incertae sedis</taxon>
        <taxon>Mucoromycota</taxon>
        <taxon>Glomeromycotina</taxon>
        <taxon>Glomeromycetes</taxon>
        <taxon>Diversisporales</taxon>
        <taxon>Gigasporaceae</taxon>
        <taxon>Dentiscutata</taxon>
    </lineage>
</organism>